<keyword evidence="1" id="KW-0614">Plasmid</keyword>
<dbReference type="AlphaFoldDB" id="A0A5J6XTD6"/>
<proteinExistence type="predicted"/>
<organism evidence="1">
    <name type="scientific">Pyrococcus abyssi</name>
    <dbReference type="NCBI Taxonomy" id="29292"/>
    <lineage>
        <taxon>Archaea</taxon>
        <taxon>Methanobacteriati</taxon>
        <taxon>Methanobacteriota</taxon>
        <taxon>Thermococci</taxon>
        <taxon>Thermococcales</taxon>
        <taxon>Thermococcaceae</taxon>
        <taxon>Pyrococcus</taxon>
    </lineage>
</organism>
<name>A0A5J6XTD6_PYRAY</name>
<accession>A0A5J6XTD6</accession>
<sequence length="267" mass="29640">MRKRERQLVTIGLIVLFGIIAWWAYAKPNIGGFVDLSDLLNKNQTNDNSTTVYKLAIKDLQASVLENGNVEVTFKLLNEEHFNISKVQVLYALNVADSQNANYTEVDATKDNETYKATIPAQFGDIVYYKIKVLYDGNKTLESDVQSITVSDTVAPVISNVTVNYNATTGNATFTITASDNDAIDKIILFYAITPDGNATSFSNITLSTSPYEITLTIDGNTTDTTYYYVNFYVEAYDLSGNSVRLPTNGTFEFYANETTNLVFQEG</sequence>
<geneLocation type="plasmid" evidence="1">
    <name>pGE2</name>
</geneLocation>
<protein>
    <submittedName>
        <fullName evidence="1">Uncharacterized protein</fullName>
    </submittedName>
</protein>
<evidence type="ECO:0000313" key="1">
    <source>
        <dbReference type="EMBL" id="QFN51294.1"/>
    </source>
</evidence>
<dbReference type="RefSeq" id="WP_216082422.1">
    <property type="nucleotide sequence ID" value="NZ_MN477947.1"/>
</dbReference>
<dbReference type="EMBL" id="MN477947">
    <property type="protein sequence ID" value="QFN51294.1"/>
    <property type="molecule type" value="Genomic_DNA"/>
</dbReference>
<reference evidence="1" key="1">
    <citation type="journal article" date="2019" name="Environ. Microbiol.">
        <title>The global distribution and evolutionary history of the pT26-2 archaeal plasmid family.</title>
        <authorList>
            <person name="Badel C."/>
            <person name="Erauso G."/>
            <person name="Gomez A."/>
            <person name="Catchpole R."/>
            <person name="Gonnet M."/>
            <person name="Oberto J."/>
            <person name="Forterre P."/>
            <person name="Da Cunha V."/>
        </authorList>
    </citation>
    <scope>NUCLEOTIDE SEQUENCE</scope>
    <source>
        <strain evidence="1">GE2</strain>
        <plasmid evidence="1">pGE2</plasmid>
    </source>
</reference>